<evidence type="ECO:0000313" key="1">
    <source>
        <dbReference type="EMBL" id="KAF9759995.1"/>
    </source>
</evidence>
<accession>A0A8H7TUL1</accession>
<dbReference type="Proteomes" id="UP000616885">
    <property type="component" value="Unassembled WGS sequence"/>
</dbReference>
<proteinExistence type="predicted"/>
<sequence length="121" mass="13630">MQPSRGKPRKVSNNVSWLGLVISPKSISGDFECAHRDMDSAGPFCTLNYLIRVLEKNWATAQKATGVDYIATGKLRRELELTLINLARHSKRHNCAIIRLCNARISSIRMAIVKNFNYNAL</sequence>
<name>A0A8H7TUL1_BIOOC</name>
<dbReference type="EMBL" id="JADCTT010000001">
    <property type="protein sequence ID" value="KAF9759995.1"/>
    <property type="molecule type" value="Genomic_DNA"/>
</dbReference>
<dbReference type="AlphaFoldDB" id="A0A8H7TUL1"/>
<comment type="caution">
    <text evidence="1">The sequence shown here is derived from an EMBL/GenBank/DDBJ whole genome shotgun (WGS) entry which is preliminary data.</text>
</comment>
<protein>
    <submittedName>
        <fullName evidence="1">Uncharacterized protein</fullName>
    </submittedName>
</protein>
<reference evidence="1" key="1">
    <citation type="submission" date="2020-10" db="EMBL/GenBank/DDBJ databases">
        <title>High-Quality Genome Resource of Clonostachys rosea strain S41 by Oxford Nanopore Long-Read Sequencing.</title>
        <authorList>
            <person name="Wang H."/>
        </authorList>
    </citation>
    <scope>NUCLEOTIDE SEQUENCE</scope>
    <source>
        <strain evidence="1">S41</strain>
    </source>
</reference>
<evidence type="ECO:0000313" key="2">
    <source>
        <dbReference type="Proteomes" id="UP000616885"/>
    </source>
</evidence>
<organism evidence="1 2">
    <name type="scientific">Bionectria ochroleuca</name>
    <name type="common">Gliocladium roseum</name>
    <dbReference type="NCBI Taxonomy" id="29856"/>
    <lineage>
        <taxon>Eukaryota</taxon>
        <taxon>Fungi</taxon>
        <taxon>Dikarya</taxon>
        <taxon>Ascomycota</taxon>
        <taxon>Pezizomycotina</taxon>
        <taxon>Sordariomycetes</taxon>
        <taxon>Hypocreomycetidae</taxon>
        <taxon>Hypocreales</taxon>
        <taxon>Bionectriaceae</taxon>
        <taxon>Clonostachys</taxon>
    </lineage>
</organism>
<gene>
    <name evidence="1" type="ORF">IM811_001689</name>
</gene>